<gene>
    <name evidence="2" type="ORF">PR048_009641</name>
</gene>
<keyword evidence="3" id="KW-1185">Reference proteome</keyword>
<feature type="signal peptide" evidence="1">
    <location>
        <begin position="1"/>
        <end position="23"/>
    </location>
</feature>
<comment type="caution">
    <text evidence="2">The sequence shown here is derived from an EMBL/GenBank/DDBJ whole genome shotgun (WGS) entry which is preliminary data.</text>
</comment>
<feature type="chain" id="PRO_5045593146" description="Secreted protein" evidence="1">
    <location>
        <begin position="24"/>
        <end position="74"/>
    </location>
</feature>
<reference evidence="2 3" key="1">
    <citation type="submission" date="2023-02" db="EMBL/GenBank/DDBJ databases">
        <title>LHISI_Scaffold_Assembly.</title>
        <authorList>
            <person name="Stuart O.P."/>
            <person name="Cleave R."/>
            <person name="Magrath M.J.L."/>
            <person name="Mikheyev A.S."/>
        </authorList>
    </citation>
    <scope>NUCLEOTIDE SEQUENCE [LARGE SCALE GENOMIC DNA]</scope>
    <source>
        <strain evidence="2">Daus_M_001</strain>
        <tissue evidence="2">Leg muscle</tissue>
    </source>
</reference>
<protein>
    <recommendedName>
        <fullName evidence="4">Secreted protein</fullName>
    </recommendedName>
</protein>
<evidence type="ECO:0000256" key="1">
    <source>
        <dbReference type="SAM" id="SignalP"/>
    </source>
</evidence>
<evidence type="ECO:0008006" key="4">
    <source>
        <dbReference type="Google" id="ProtNLM"/>
    </source>
</evidence>
<keyword evidence="1" id="KW-0732">Signal</keyword>
<evidence type="ECO:0000313" key="2">
    <source>
        <dbReference type="EMBL" id="KAJ8890134.1"/>
    </source>
</evidence>
<organism evidence="2 3">
    <name type="scientific">Dryococelus australis</name>
    <dbReference type="NCBI Taxonomy" id="614101"/>
    <lineage>
        <taxon>Eukaryota</taxon>
        <taxon>Metazoa</taxon>
        <taxon>Ecdysozoa</taxon>
        <taxon>Arthropoda</taxon>
        <taxon>Hexapoda</taxon>
        <taxon>Insecta</taxon>
        <taxon>Pterygota</taxon>
        <taxon>Neoptera</taxon>
        <taxon>Polyneoptera</taxon>
        <taxon>Phasmatodea</taxon>
        <taxon>Verophasmatodea</taxon>
        <taxon>Anareolatae</taxon>
        <taxon>Phasmatidae</taxon>
        <taxon>Eurycanthinae</taxon>
        <taxon>Dryococelus</taxon>
    </lineage>
</organism>
<dbReference type="EMBL" id="JARBHB010000003">
    <property type="protein sequence ID" value="KAJ8890134.1"/>
    <property type="molecule type" value="Genomic_DNA"/>
</dbReference>
<sequence length="74" mass="8133">MVLPHSPPLVFSCLACVLLHALAVCVIEAVSSVEALWQHARRLSEAGVRRMSVLLNGSEKTGKQQCYVKMRQNA</sequence>
<accession>A0ABQ9I0J8</accession>
<dbReference type="Proteomes" id="UP001159363">
    <property type="component" value="Chromosome 3"/>
</dbReference>
<proteinExistence type="predicted"/>
<name>A0ABQ9I0J8_9NEOP</name>
<evidence type="ECO:0000313" key="3">
    <source>
        <dbReference type="Proteomes" id="UP001159363"/>
    </source>
</evidence>